<organism evidence="8 9">
    <name type="scientific">Marinobacterium aestuariivivens</name>
    <dbReference type="NCBI Taxonomy" id="1698799"/>
    <lineage>
        <taxon>Bacteria</taxon>
        <taxon>Pseudomonadati</taxon>
        <taxon>Pseudomonadota</taxon>
        <taxon>Gammaproteobacteria</taxon>
        <taxon>Oceanospirillales</taxon>
        <taxon>Oceanospirillaceae</taxon>
        <taxon>Marinobacterium</taxon>
    </lineage>
</organism>
<feature type="transmembrane region" description="Helical" evidence="6">
    <location>
        <begin position="266"/>
        <end position="284"/>
    </location>
</feature>
<keyword evidence="3 6" id="KW-0812">Transmembrane</keyword>
<feature type="transmembrane region" description="Helical" evidence="6">
    <location>
        <begin position="240"/>
        <end position="260"/>
    </location>
</feature>
<gene>
    <name evidence="8" type="ORF">ACFQDL_22705</name>
</gene>
<reference evidence="9" key="1">
    <citation type="journal article" date="2019" name="Int. J. Syst. Evol. Microbiol.">
        <title>The Global Catalogue of Microorganisms (GCM) 10K type strain sequencing project: providing services to taxonomists for standard genome sequencing and annotation.</title>
        <authorList>
            <consortium name="The Broad Institute Genomics Platform"/>
            <consortium name="The Broad Institute Genome Sequencing Center for Infectious Disease"/>
            <person name="Wu L."/>
            <person name="Ma J."/>
        </authorList>
    </citation>
    <scope>NUCLEOTIDE SEQUENCE [LARGE SCALE GENOMIC DNA]</scope>
    <source>
        <strain evidence="9">NBRC 111756</strain>
    </source>
</reference>
<evidence type="ECO:0000313" key="9">
    <source>
        <dbReference type="Proteomes" id="UP001596422"/>
    </source>
</evidence>
<evidence type="ECO:0000259" key="7">
    <source>
        <dbReference type="Pfam" id="PF00892"/>
    </source>
</evidence>
<dbReference type="InterPro" id="IPR037185">
    <property type="entry name" value="EmrE-like"/>
</dbReference>
<dbReference type="SUPFAM" id="SSF103481">
    <property type="entry name" value="Multidrug resistance efflux transporter EmrE"/>
    <property type="match status" value="2"/>
</dbReference>
<evidence type="ECO:0000256" key="6">
    <source>
        <dbReference type="SAM" id="Phobius"/>
    </source>
</evidence>
<dbReference type="InterPro" id="IPR000620">
    <property type="entry name" value="EamA_dom"/>
</dbReference>
<dbReference type="Gene3D" id="1.10.3730.20">
    <property type="match status" value="1"/>
</dbReference>
<feature type="transmembrane region" description="Helical" evidence="6">
    <location>
        <begin position="69"/>
        <end position="87"/>
    </location>
</feature>
<feature type="transmembrane region" description="Helical" evidence="6">
    <location>
        <begin position="124"/>
        <end position="140"/>
    </location>
</feature>
<comment type="subcellular location">
    <subcellularLocation>
        <location evidence="1">Cell membrane</location>
        <topology evidence="1">Multi-pass membrane protein</topology>
    </subcellularLocation>
</comment>
<accession>A0ABW2A4V5</accession>
<dbReference type="PANTHER" id="PTHR42920">
    <property type="entry name" value="OS03G0707200 PROTEIN-RELATED"/>
    <property type="match status" value="1"/>
</dbReference>
<feature type="transmembrane region" description="Helical" evidence="6">
    <location>
        <begin position="180"/>
        <end position="199"/>
    </location>
</feature>
<keyword evidence="5 6" id="KW-0472">Membrane</keyword>
<feature type="domain" description="EamA" evidence="7">
    <location>
        <begin position="7"/>
        <end position="140"/>
    </location>
</feature>
<protein>
    <submittedName>
        <fullName evidence="8">DMT family transporter</fullName>
    </submittedName>
</protein>
<dbReference type="InterPro" id="IPR051258">
    <property type="entry name" value="Diverse_Substrate_Transporter"/>
</dbReference>
<dbReference type="Proteomes" id="UP001596422">
    <property type="component" value="Unassembled WGS sequence"/>
</dbReference>
<evidence type="ECO:0000256" key="4">
    <source>
        <dbReference type="ARBA" id="ARBA00022989"/>
    </source>
</evidence>
<comment type="caution">
    <text evidence="8">The sequence shown here is derived from an EMBL/GenBank/DDBJ whole genome shotgun (WGS) entry which is preliminary data.</text>
</comment>
<feature type="transmembrane region" description="Helical" evidence="6">
    <location>
        <begin position="36"/>
        <end position="57"/>
    </location>
</feature>
<evidence type="ECO:0000256" key="5">
    <source>
        <dbReference type="ARBA" id="ARBA00023136"/>
    </source>
</evidence>
<keyword evidence="9" id="KW-1185">Reference proteome</keyword>
<evidence type="ECO:0000256" key="1">
    <source>
        <dbReference type="ARBA" id="ARBA00004651"/>
    </source>
</evidence>
<dbReference type="PANTHER" id="PTHR42920:SF5">
    <property type="entry name" value="EAMA DOMAIN-CONTAINING PROTEIN"/>
    <property type="match status" value="1"/>
</dbReference>
<dbReference type="RefSeq" id="WP_379911004.1">
    <property type="nucleotide sequence ID" value="NZ_JBHSWE010000001.1"/>
</dbReference>
<keyword evidence="4 6" id="KW-1133">Transmembrane helix</keyword>
<proteinExistence type="predicted"/>
<evidence type="ECO:0000313" key="8">
    <source>
        <dbReference type="EMBL" id="MFC6672566.1"/>
    </source>
</evidence>
<dbReference type="EMBL" id="JBHSWE010000001">
    <property type="protein sequence ID" value="MFC6672566.1"/>
    <property type="molecule type" value="Genomic_DNA"/>
</dbReference>
<feature type="transmembrane region" description="Helical" evidence="6">
    <location>
        <begin position="152"/>
        <end position="173"/>
    </location>
</feature>
<sequence length="306" mass="32163">MREYSLKANLVLLLVAAIWGLAFVAQRVGMEHLGPFGFNAARFGLGALSLIPLTLLFRARAGQARPSGLLRGGLLAGSLLFCGASFQQAGLQYTTAGNAGFITGLYIVLVPLATLLLGQAVSRGIWAGALLALAGLYLLSINEDLVINRGDLLELIGAGFWAAHVLAIGRLAPKVDGLRLSIIQFLVCALLCLLCALLFESDSLSLTSLAQSWQPIAYAGLLSVGVAYTLQVYAQKHTPAAHAAIIMSLEAVFAAFGGWLLLQETLAGRALLGCGLMLAGMLLAQLPSRHRGNATDSRPRGSAEEI</sequence>
<evidence type="ECO:0000256" key="3">
    <source>
        <dbReference type="ARBA" id="ARBA00022692"/>
    </source>
</evidence>
<feature type="transmembrane region" description="Helical" evidence="6">
    <location>
        <begin position="215"/>
        <end position="233"/>
    </location>
</feature>
<feature type="domain" description="EamA" evidence="7">
    <location>
        <begin position="149"/>
        <end position="283"/>
    </location>
</feature>
<keyword evidence="2" id="KW-1003">Cell membrane</keyword>
<evidence type="ECO:0000256" key="2">
    <source>
        <dbReference type="ARBA" id="ARBA00022475"/>
    </source>
</evidence>
<dbReference type="Pfam" id="PF00892">
    <property type="entry name" value="EamA"/>
    <property type="match status" value="2"/>
</dbReference>
<feature type="transmembrane region" description="Helical" evidence="6">
    <location>
        <begin position="99"/>
        <end position="117"/>
    </location>
</feature>
<name>A0ABW2A4V5_9GAMM</name>